<reference evidence="2" key="1">
    <citation type="submission" date="2016-10" db="EMBL/GenBank/DDBJ databases">
        <authorList>
            <person name="Varghese N."/>
            <person name="Submissions S."/>
        </authorList>
    </citation>
    <scope>NUCLEOTIDE SEQUENCE [LARGE SCALE GENOMIC DNA]</scope>
    <source>
        <strain evidence="2">DSM 10146</strain>
    </source>
</reference>
<dbReference type="Proteomes" id="UP000198994">
    <property type="component" value="Unassembled WGS sequence"/>
</dbReference>
<evidence type="ECO:0000313" key="1">
    <source>
        <dbReference type="EMBL" id="SDE25517.1"/>
    </source>
</evidence>
<dbReference type="STRING" id="282683.SAMN04488105_102128"/>
<dbReference type="AlphaFoldDB" id="A0A1G7BEX6"/>
<evidence type="ECO:0000313" key="2">
    <source>
        <dbReference type="Proteomes" id="UP000198994"/>
    </source>
</evidence>
<dbReference type="GO" id="GO:0004601">
    <property type="term" value="F:peroxidase activity"/>
    <property type="evidence" value="ECO:0007669"/>
    <property type="project" value="InterPro"/>
</dbReference>
<gene>
    <name evidence="1" type="ORF">SAMN04488105_102128</name>
</gene>
<proteinExistence type="predicted"/>
<dbReference type="InterPro" id="IPR016119">
    <property type="entry name" value="Br/Cl_peroxidase_C"/>
</dbReference>
<dbReference type="Gene3D" id="1.10.606.10">
    <property type="entry name" value="Vanadium-containing Chloroperoxidase, domain 2"/>
    <property type="match status" value="1"/>
</dbReference>
<organism evidence="1 2">
    <name type="scientific">Salipiger thiooxidans</name>
    <dbReference type="NCBI Taxonomy" id="282683"/>
    <lineage>
        <taxon>Bacteria</taxon>
        <taxon>Pseudomonadati</taxon>
        <taxon>Pseudomonadota</taxon>
        <taxon>Alphaproteobacteria</taxon>
        <taxon>Rhodobacterales</taxon>
        <taxon>Roseobacteraceae</taxon>
        <taxon>Salipiger</taxon>
    </lineage>
</organism>
<dbReference type="InterPro" id="IPR036938">
    <property type="entry name" value="PAP2/HPO_sf"/>
</dbReference>
<dbReference type="EMBL" id="FNAV01000002">
    <property type="protein sequence ID" value="SDE25517.1"/>
    <property type="molecule type" value="Genomic_DNA"/>
</dbReference>
<dbReference type="SUPFAM" id="SSF48317">
    <property type="entry name" value="Acid phosphatase/Vanadium-dependent haloperoxidase"/>
    <property type="match status" value="1"/>
</dbReference>
<evidence type="ECO:0008006" key="3">
    <source>
        <dbReference type="Google" id="ProtNLM"/>
    </source>
</evidence>
<protein>
    <recommendedName>
        <fullName evidence="3">Bromoperoxidase</fullName>
    </recommendedName>
</protein>
<sequence>MSARTDFDMPCLRLIDGGRQPGMPAAPNLQLPAAPHMGPAELAAELAELYALSLVRDLPFELMQNPHCTVWIDGTTRFTLHELLCELRSLSWFDDQALPVPGPIETVLCSRTVCGEADHRRGLRLNGDGQLTLRTLFRGVVARHGTEMRLSAFHRADPDARTDLEPSEVPDATAPMSRWLDWIERCSGASLTLPDEPEMAPPGVDTPRALVERIHKSHPCRTYFNAVLRLLARGAEFDTGLRPLAGEAPLAPQGILSMMAEAADLAFSSAMRMQGRADRLSRPGVFAARITSLLRTDEMPAQENGTLRAAAEELSHKAPNLLHWIDRYNRVHGRDGLDGQTLLLPAMRWSVPQHRADYVAQAMIAGALSTLLKALFDSRRHARLRMVGADRCGVDICAEADRLAADVALARSVAGGYFQAENHQDLRLGEALACQVLRRRLEAQGRSLSLGFTDFDGRAVSLSVHPRGLHGGHATFQRDGRLAPWPMERMRSGAHLAVV</sequence>
<accession>A0A1G7BEX6</accession>
<name>A0A1G7BEX6_9RHOB</name>
<keyword evidence="2" id="KW-1185">Reference proteome</keyword>